<dbReference type="GeneTree" id="ENSGT00940000162046"/>
<dbReference type="Pfam" id="PF00629">
    <property type="entry name" value="MAM"/>
    <property type="match status" value="3"/>
</dbReference>
<keyword evidence="7" id="KW-1185">Reference proteome</keyword>
<dbReference type="GO" id="GO:0016020">
    <property type="term" value="C:membrane"/>
    <property type="evidence" value="ECO:0007669"/>
    <property type="project" value="InterPro"/>
</dbReference>
<feature type="domain" description="MAM" evidence="5">
    <location>
        <begin position="61"/>
        <end position="215"/>
    </location>
</feature>
<organism evidence="6 7">
    <name type="scientific">Podarcis muralis</name>
    <name type="common">Wall lizard</name>
    <name type="synonym">Lacerta muralis</name>
    <dbReference type="NCBI Taxonomy" id="64176"/>
    <lineage>
        <taxon>Eukaryota</taxon>
        <taxon>Metazoa</taxon>
        <taxon>Chordata</taxon>
        <taxon>Craniata</taxon>
        <taxon>Vertebrata</taxon>
        <taxon>Euteleostomi</taxon>
        <taxon>Lepidosauria</taxon>
        <taxon>Squamata</taxon>
        <taxon>Bifurcata</taxon>
        <taxon>Unidentata</taxon>
        <taxon>Episquamata</taxon>
        <taxon>Laterata</taxon>
        <taxon>Lacertibaenia</taxon>
        <taxon>Lacertidae</taxon>
        <taxon>Podarcis</taxon>
    </lineage>
</organism>
<dbReference type="PANTHER" id="PTHR23282">
    <property type="entry name" value="APICAL ENDOSOMAL GLYCOPROTEIN PRECURSOR"/>
    <property type="match status" value="1"/>
</dbReference>
<sequence length="935" mass="99138">MARLWVLWGALLGWAGSPFPSWGAYGNSSASTCNFACDRWDCSDESHCGYRNGLALPGAALACDFEGTTCGWEDVSTSGYRWHPGRGRGWVHGADPPFDHTLGTDQGWYMSTSEQRAKPPAAPARLRSPTLSDAASTCELCAWYSMAETGKLGAFTLELSHGGHVVPLWRSPASSSGAWRPLLAYTGRVRGTFQVTFSSVASVALDDVQFRNCRPQNCLWAWRLPIHRPNVSSGCVAPARHCDGTEDCSDGSDEQGCGEQSGPGEGTWAPPEGGRVERAPWDPPSPAFLPQRPSSRAPSRRTGAGGQRMPTRASPGRGTAAPRCRRPQPVPPATTPPTRRKVDAGFPDIGAPFPPHPGLFSAPHTEQPPGPVPCKDDQFACDSGARCLGSEQVCDFKADCDDDTDESQCGDNFTHGMGGWADVSVGRIQWVSAGRDPASPGLGLGQAPGQMLSLARATTPLLGPSSWACAVELRALFPGFLALAVTDAAPGQWLWHAQGNGTAAWQHATVALGARERPFQVSQQLPHPLPCLRWVTAGSFLSADPAAPGSRGRRARLVSAPQASLTLSNACLSFWYRLEGPQIGTFNLLVKSAGAAEEVLWTRAGTQGAAWRRASATIPQHLLPGFQVIFELLRDGFVGTVAVDDVALAPGPCAAPLRCNFEEPGACNVSGGGWVRWQGGGTSGQGPLHDRTLGTSEGHYMVADTSALAAGEAALLWTGTYLPLGGTHCVGFWYYLSALSPGSLRASVEEEGRRQAEALAVGSMRMRTPLSLAQVAFAAEGDGGAVPSYVALDDLEVTPGSCLGAGSCDFESGTCGWRKPHGDWWSWDWAGAGADGESRTGYSQASGAGGLQLTTLQATAHMTPPSFPSPAGNAELRVLLSGPQGERVVWRAASHQGWAWREERLLIDSGGEFQVSHLRKFGAFETACHWCSFDN</sequence>
<evidence type="ECO:0000256" key="1">
    <source>
        <dbReference type="ARBA" id="ARBA00023157"/>
    </source>
</evidence>
<dbReference type="PROSITE" id="PS50068">
    <property type="entry name" value="LDLRA_2"/>
    <property type="match status" value="2"/>
</dbReference>
<dbReference type="InterPro" id="IPR002172">
    <property type="entry name" value="LDrepeatLR_classA_rpt"/>
</dbReference>
<dbReference type="SMART" id="SM00192">
    <property type="entry name" value="LDLa"/>
    <property type="match status" value="2"/>
</dbReference>
<feature type="disulfide bond" evidence="2">
    <location>
        <begin position="394"/>
        <end position="409"/>
    </location>
</feature>
<feature type="disulfide bond" evidence="2">
    <location>
        <begin position="242"/>
        <end position="257"/>
    </location>
</feature>
<evidence type="ECO:0000313" key="6">
    <source>
        <dbReference type="Ensembl" id="ENSPMRP00000003131.1"/>
    </source>
</evidence>
<dbReference type="InterPro" id="IPR023415">
    <property type="entry name" value="LDLR_class-A_CS"/>
</dbReference>
<reference evidence="6" key="3">
    <citation type="submission" date="2025-09" db="UniProtKB">
        <authorList>
            <consortium name="Ensembl"/>
        </authorList>
    </citation>
    <scope>IDENTIFICATION</scope>
</reference>
<feature type="compositionally biased region" description="Low complexity" evidence="3">
    <location>
        <begin position="290"/>
        <end position="301"/>
    </location>
</feature>
<dbReference type="CDD" id="cd06263">
    <property type="entry name" value="MAM"/>
    <property type="match status" value="2"/>
</dbReference>
<feature type="region of interest" description="Disordered" evidence="3">
    <location>
        <begin position="244"/>
        <end position="340"/>
    </location>
</feature>
<dbReference type="PROSITE" id="PS01209">
    <property type="entry name" value="LDLRA_1"/>
    <property type="match status" value="1"/>
</dbReference>
<evidence type="ECO:0000256" key="4">
    <source>
        <dbReference type="SAM" id="SignalP"/>
    </source>
</evidence>
<dbReference type="Gene3D" id="4.10.1220.10">
    <property type="entry name" value="EGF-type module"/>
    <property type="match status" value="1"/>
</dbReference>
<protein>
    <recommendedName>
        <fullName evidence="5">MAM domain-containing protein</fullName>
    </recommendedName>
</protein>
<feature type="domain" description="MAM" evidence="5">
    <location>
        <begin position="657"/>
        <end position="804"/>
    </location>
</feature>
<feature type="domain" description="MAM" evidence="5">
    <location>
        <begin position="495"/>
        <end position="655"/>
    </location>
</feature>
<dbReference type="Gene3D" id="2.60.120.200">
    <property type="match status" value="3"/>
</dbReference>
<evidence type="ECO:0000313" key="7">
    <source>
        <dbReference type="Proteomes" id="UP000472272"/>
    </source>
</evidence>
<comment type="caution">
    <text evidence="2">Lacks conserved residue(s) required for the propagation of feature annotation.</text>
</comment>
<proteinExistence type="predicted"/>
<feature type="domain" description="MAM" evidence="5">
    <location>
        <begin position="806"/>
        <end position="827"/>
    </location>
</feature>
<keyword evidence="1 2" id="KW-1015">Disulfide bond</keyword>
<name>A0A670HU99_PODMU</name>
<dbReference type="PANTHER" id="PTHR23282:SF129">
    <property type="entry name" value="APICAL ENDOSOMAL GLYCOPROTEIN"/>
    <property type="match status" value="1"/>
</dbReference>
<dbReference type="InterPro" id="IPR000998">
    <property type="entry name" value="MAM_dom"/>
</dbReference>
<dbReference type="AlphaFoldDB" id="A0A670HU99"/>
<dbReference type="SUPFAM" id="SSF57424">
    <property type="entry name" value="LDL receptor-like module"/>
    <property type="match status" value="2"/>
</dbReference>
<evidence type="ECO:0000256" key="2">
    <source>
        <dbReference type="PROSITE-ProRule" id="PRU00124"/>
    </source>
</evidence>
<dbReference type="InterPro" id="IPR036055">
    <property type="entry name" value="LDL_receptor-like_sf"/>
</dbReference>
<dbReference type="Proteomes" id="UP000472272">
    <property type="component" value="Chromosome 4"/>
</dbReference>
<reference evidence="6" key="2">
    <citation type="submission" date="2025-08" db="UniProtKB">
        <authorList>
            <consortium name="Ensembl"/>
        </authorList>
    </citation>
    <scope>IDENTIFICATION</scope>
</reference>
<dbReference type="InterPro" id="IPR051560">
    <property type="entry name" value="MAM_domain-containing"/>
</dbReference>
<dbReference type="Ensembl" id="ENSPMRT00000003359.1">
    <property type="protein sequence ID" value="ENSPMRP00000003131.1"/>
    <property type="gene ID" value="ENSPMRG00000002230.1"/>
</dbReference>
<dbReference type="PRINTS" id="PR00261">
    <property type="entry name" value="LDLRECEPTOR"/>
</dbReference>
<dbReference type="Pfam" id="PF00057">
    <property type="entry name" value="Ldl_recept_a"/>
    <property type="match status" value="1"/>
</dbReference>
<dbReference type="SMART" id="SM00137">
    <property type="entry name" value="MAM"/>
    <property type="match status" value="3"/>
</dbReference>
<accession>A0A670HU99</accession>
<dbReference type="SUPFAM" id="SSF49899">
    <property type="entry name" value="Concanavalin A-like lectins/glucanases"/>
    <property type="match status" value="4"/>
</dbReference>
<evidence type="ECO:0000256" key="3">
    <source>
        <dbReference type="SAM" id="MobiDB-lite"/>
    </source>
</evidence>
<feature type="signal peptide" evidence="4">
    <location>
        <begin position="1"/>
        <end position="23"/>
    </location>
</feature>
<reference evidence="6 7" key="1">
    <citation type="journal article" date="2019" name="Proc. Natl. Acad. Sci. U.S.A.">
        <title>Regulatory changes in pterin and carotenoid genes underlie balanced color polymorphisms in the wall lizard.</title>
        <authorList>
            <person name="Andrade P."/>
            <person name="Pinho C."/>
            <person name="Perez I de Lanuza G."/>
            <person name="Afonso S."/>
            <person name="Brejcha J."/>
            <person name="Rubin C.J."/>
            <person name="Wallerman O."/>
            <person name="Pereira P."/>
            <person name="Sabatino S.J."/>
            <person name="Bellati A."/>
            <person name="Pellitteri-Rosa D."/>
            <person name="Bosakova Z."/>
            <person name="Bunikis I."/>
            <person name="Carretero M.A."/>
            <person name="Feiner N."/>
            <person name="Marsik P."/>
            <person name="Pauperio F."/>
            <person name="Salvi D."/>
            <person name="Soler L."/>
            <person name="While G.M."/>
            <person name="Uller T."/>
            <person name="Font E."/>
            <person name="Andersson L."/>
            <person name="Carneiro M."/>
        </authorList>
    </citation>
    <scope>NUCLEOTIDE SEQUENCE</scope>
</reference>
<keyword evidence="4" id="KW-0732">Signal</keyword>
<evidence type="ECO:0000259" key="5">
    <source>
        <dbReference type="PROSITE" id="PS50060"/>
    </source>
</evidence>
<dbReference type="InterPro" id="IPR013320">
    <property type="entry name" value="ConA-like_dom_sf"/>
</dbReference>
<dbReference type="Gene3D" id="4.10.400.10">
    <property type="entry name" value="Low-density Lipoprotein Receptor"/>
    <property type="match status" value="1"/>
</dbReference>
<dbReference type="PROSITE" id="PS50060">
    <property type="entry name" value="MAM_2"/>
    <property type="match status" value="4"/>
</dbReference>
<feature type="chain" id="PRO_5025539409" description="MAM domain-containing protein" evidence="4">
    <location>
        <begin position="24"/>
        <end position="935"/>
    </location>
</feature>
<dbReference type="CDD" id="cd00112">
    <property type="entry name" value="LDLa"/>
    <property type="match status" value="2"/>
</dbReference>